<dbReference type="Proteomes" id="UP000011910">
    <property type="component" value="Unassembled WGS sequence"/>
</dbReference>
<dbReference type="PROSITE" id="PS00599">
    <property type="entry name" value="AA_TRANSFER_CLASS_2"/>
    <property type="match status" value="1"/>
</dbReference>
<dbReference type="InterPro" id="IPR015421">
    <property type="entry name" value="PyrdxlP-dep_Trfase_major"/>
</dbReference>
<accession>M7P2P3</accession>
<evidence type="ECO:0000256" key="3">
    <source>
        <dbReference type="ARBA" id="ARBA00010008"/>
    </source>
</evidence>
<dbReference type="Gene3D" id="3.90.1150.10">
    <property type="entry name" value="Aspartate Aminotransferase, domain 1"/>
    <property type="match status" value="1"/>
</dbReference>
<comment type="similarity">
    <text evidence="3">Belongs to the class-II pyridoxal-phosphate-dependent aminotransferase family. BioF subfamily.</text>
</comment>
<evidence type="ECO:0000259" key="7">
    <source>
        <dbReference type="Pfam" id="PF00155"/>
    </source>
</evidence>
<dbReference type="InterPro" id="IPR004839">
    <property type="entry name" value="Aminotransferase_I/II_large"/>
</dbReference>
<sequence length="379" mass="41352">MQQIIARLEQQLQKRALHQQLRKLPQELAVADFYSNDYLGLARNKKLAERIATAAGQEVQQHGATGSRLISGNAPLTEAVESELAHYFQAQACLLYTSGYAANQGVLSALLQRGDTVLYDELSHACIKDGCRLSSANRFSFRHNDLDHLRSKLARTSGPCFVVVESVYSMDGDEAPLAALAQLCRERGAGLIVDEAHSTGLWGLDGAGSCLAQGVAGDVLARIHTFGKAMGVHGACVAGSALLIRYLINFSRTFIYTTALPPHAIVSIREAVRFRQQQPQLAEQLFRQVGLFRWLMQEKAPQLSRNLLPARGPIQALLVPGSEQAVGAARQVQAKGYGVWPILSPTVPSGQERLRICLHSFNSQPELEGLVDTLSQLHL</sequence>
<reference evidence="8 9" key="1">
    <citation type="journal article" date="2013" name="Genome Announc.">
        <title>Draft Genome Sequence of Cesiribacter andamanensis Strain AMV16T, Isolated from a Soil Sample from a Mud Volcano in the Andaman Islands, India.</title>
        <authorList>
            <person name="Shivaji S."/>
            <person name="Ara S."/>
            <person name="Begum Z."/>
            <person name="Srinivas T.N."/>
            <person name="Singh A."/>
            <person name="Kumar Pinnaka A."/>
        </authorList>
    </citation>
    <scope>NUCLEOTIDE SEQUENCE [LARGE SCALE GENOMIC DNA]</scope>
    <source>
        <strain evidence="8 9">AMV16</strain>
    </source>
</reference>
<dbReference type="AlphaFoldDB" id="M7P2P3"/>
<dbReference type="EMBL" id="AODQ01000001">
    <property type="protein sequence ID" value="EMR04814.1"/>
    <property type="molecule type" value="Genomic_DNA"/>
</dbReference>
<keyword evidence="5 6" id="KW-0663">Pyridoxal phosphate</keyword>
<keyword evidence="9" id="KW-1185">Reference proteome</keyword>
<dbReference type="SUPFAM" id="SSF53383">
    <property type="entry name" value="PLP-dependent transferases"/>
    <property type="match status" value="1"/>
</dbReference>
<dbReference type="Pfam" id="PF00155">
    <property type="entry name" value="Aminotran_1_2"/>
    <property type="match status" value="1"/>
</dbReference>
<dbReference type="GO" id="GO:0008710">
    <property type="term" value="F:8-amino-7-oxononanoate synthase activity"/>
    <property type="evidence" value="ECO:0007669"/>
    <property type="project" value="UniProtKB-EC"/>
</dbReference>
<keyword evidence="8" id="KW-0012">Acyltransferase</keyword>
<dbReference type="GO" id="GO:0030170">
    <property type="term" value="F:pyridoxal phosphate binding"/>
    <property type="evidence" value="ECO:0007669"/>
    <property type="project" value="InterPro"/>
</dbReference>
<evidence type="ECO:0000256" key="4">
    <source>
        <dbReference type="ARBA" id="ARBA00022679"/>
    </source>
</evidence>
<dbReference type="PANTHER" id="PTHR13693:SF77">
    <property type="entry name" value="8-AMINO-7-OXONONANOATE SYNTHASE"/>
    <property type="match status" value="1"/>
</dbReference>
<comment type="caution">
    <text evidence="8">The sequence shown here is derived from an EMBL/GenBank/DDBJ whole genome shotgun (WGS) entry which is preliminary data.</text>
</comment>
<dbReference type="PANTHER" id="PTHR13693">
    <property type="entry name" value="CLASS II AMINOTRANSFERASE/8-AMINO-7-OXONONANOATE SYNTHASE"/>
    <property type="match status" value="1"/>
</dbReference>
<dbReference type="Gene3D" id="3.40.640.10">
    <property type="entry name" value="Type I PLP-dependent aspartate aminotransferase-like (Major domain)"/>
    <property type="match status" value="1"/>
</dbReference>
<dbReference type="eggNOG" id="COG0156">
    <property type="taxonomic scope" value="Bacteria"/>
</dbReference>
<feature type="domain" description="Aminotransferase class I/classII large" evidence="7">
    <location>
        <begin position="32"/>
        <end position="372"/>
    </location>
</feature>
<keyword evidence="4 8" id="KW-0808">Transferase</keyword>
<comment type="pathway">
    <text evidence="2">Lipid metabolism.</text>
</comment>
<organism evidence="8 9">
    <name type="scientific">Cesiribacter andamanensis AMV16</name>
    <dbReference type="NCBI Taxonomy" id="1279009"/>
    <lineage>
        <taxon>Bacteria</taxon>
        <taxon>Pseudomonadati</taxon>
        <taxon>Bacteroidota</taxon>
        <taxon>Cytophagia</taxon>
        <taxon>Cytophagales</taxon>
        <taxon>Cesiribacteraceae</taxon>
        <taxon>Cesiribacter</taxon>
    </lineage>
</organism>
<dbReference type="InterPro" id="IPR001917">
    <property type="entry name" value="Aminotrans_II_pyridoxalP_BS"/>
</dbReference>
<gene>
    <name evidence="8" type="primary">bioF_1</name>
    <name evidence="8" type="ORF">ADICEAN_00085</name>
</gene>
<evidence type="ECO:0000256" key="2">
    <source>
        <dbReference type="ARBA" id="ARBA00005189"/>
    </source>
</evidence>
<evidence type="ECO:0000256" key="5">
    <source>
        <dbReference type="ARBA" id="ARBA00022898"/>
    </source>
</evidence>
<name>M7P2P3_9BACT</name>
<comment type="cofactor">
    <cofactor evidence="1 6">
        <name>pyridoxal 5'-phosphate</name>
        <dbReference type="ChEBI" id="CHEBI:597326"/>
    </cofactor>
</comment>
<dbReference type="InterPro" id="IPR050087">
    <property type="entry name" value="AON_synthase_class-II"/>
</dbReference>
<proteinExistence type="inferred from homology"/>
<evidence type="ECO:0000313" key="8">
    <source>
        <dbReference type="EMBL" id="EMR04814.1"/>
    </source>
</evidence>
<dbReference type="RefSeq" id="WP_009193499.1">
    <property type="nucleotide sequence ID" value="NZ_AODQ01000001.1"/>
</dbReference>
<evidence type="ECO:0000313" key="9">
    <source>
        <dbReference type="Proteomes" id="UP000011910"/>
    </source>
</evidence>
<dbReference type="PATRIC" id="fig|1279009.4.peg.90"/>
<dbReference type="STRING" id="1279009.ADICEAN_00085"/>
<evidence type="ECO:0000256" key="1">
    <source>
        <dbReference type="ARBA" id="ARBA00001933"/>
    </source>
</evidence>
<dbReference type="EC" id="2.3.1.47" evidence="8"/>
<dbReference type="InterPro" id="IPR015424">
    <property type="entry name" value="PyrdxlP-dep_Trfase"/>
</dbReference>
<evidence type="ECO:0000256" key="6">
    <source>
        <dbReference type="RuleBase" id="RU003693"/>
    </source>
</evidence>
<protein>
    <submittedName>
        <fullName evidence="8">8-amino-7-oxononanoate synthase</fullName>
        <ecNumber evidence="8">2.3.1.47</ecNumber>
    </submittedName>
</protein>
<dbReference type="InterPro" id="IPR015422">
    <property type="entry name" value="PyrdxlP-dep_Trfase_small"/>
</dbReference>
<dbReference type="OrthoDB" id="9807157at2"/>